<dbReference type="PANTHER" id="PTHR43751">
    <property type="entry name" value="SULFATASE"/>
    <property type="match status" value="1"/>
</dbReference>
<organism evidence="2 3">
    <name type="scientific">candidate division MSBL1 archaeon SCGC-AAA259O05</name>
    <dbReference type="NCBI Taxonomy" id="1698271"/>
    <lineage>
        <taxon>Archaea</taxon>
        <taxon>Methanobacteriati</taxon>
        <taxon>Methanobacteriota</taxon>
        <taxon>candidate division MSBL1</taxon>
    </lineage>
</organism>
<evidence type="ECO:0000259" key="1">
    <source>
        <dbReference type="Pfam" id="PF00884"/>
    </source>
</evidence>
<evidence type="ECO:0000313" key="2">
    <source>
        <dbReference type="EMBL" id="KXB00254.1"/>
    </source>
</evidence>
<feature type="domain" description="Sulfatase N-terminal" evidence="1">
    <location>
        <begin position="7"/>
        <end position="309"/>
    </location>
</feature>
<sequence length="480" mass="55146">MDEYNKVMMVAVDTLRANHLGCYGHDQETSPFIDQLADEGTYFEKCYASDVPTPSSFTSFLCGSRGLENGIIGFNDEWSDFRPTSRPLPERFAGSGYRTGMISNLPYSTPWLIRGFHDIHPPGLAFQAGSATEVTEEARRWLRNHGNDNFFLFVHYWDPHVPYDLAPEEYKEMFSPGDYSESSPDMEVFEENEWLKAVYKGHHSKTGTPEKPEKVMSLYDSEIRYTDSEIENLFGALQELGIDEETLVVLFSDHGEAFGEYGFWDHHSCYNNISRVPLIFWSRDSNWEGPIEEYVQHLDVYPTVLKMAGLSRTGGTDGKNLLPLLEGSGNGREEVVVNTDSTVIQRMYVKNDYALVHTPLRPIRKHIDEFEFFDLEEDPDQLKDISEEKEGLVEKYRLELQDWLSDYLDGSLDLLHKSAVKGCSGLNWYQEALSENPDLAFDDKEFMREFINQYGEAAWLVGEERITSKEDMEAYGPRNE</sequence>
<evidence type="ECO:0000313" key="3">
    <source>
        <dbReference type="Proteomes" id="UP000070344"/>
    </source>
</evidence>
<dbReference type="InterPro" id="IPR017850">
    <property type="entry name" value="Alkaline_phosphatase_core_sf"/>
</dbReference>
<comment type="caution">
    <text evidence="2">The sequence shown here is derived from an EMBL/GenBank/DDBJ whole genome shotgun (WGS) entry which is preliminary data.</text>
</comment>
<dbReference type="CDD" id="cd16148">
    <property type="entry name" value="sulfatase_like"/>
    <property type="match status" value="1"/>
</dbReference>
<dbReference type="InterPro" id="IPR000917">
    <property type="entry name" value="Sulfatase_N"/>
</dbReference>
<dbReference type="InterPro" id="IPR052701">
    <property type="entry name" value="GAG_Ulvan_Degrading_Sulfatases"/>
</dbReference>
<dbReference type="AlphaFoldDB" id="A0A133V1C6"/>
<dbReference type="Pfam" id="PF00884">
    <property type="entry name" value="Sulfatase"/>
    <property type="match status" value="1"/>
</dbReference>
<dbReference type="Gene3D" id="3.40.720.10">
    <property type="entry name" value="Alkaline Phosphatase, subunit A"/>
    <property type="match status" value="1"/>
</dbReference>
<dbReference type="PANTHER" id="PTHR43751:SF3">
    <property type="entry name" value="SULFATASE N-TERMINAL DOMAIN-CONTAINING PROTEIN"/>
    <property type="match status" value="1"/>
</dbReference>
<proteinExistence type="predicted"/>
<protein>
    <recommendedName>
        <fullName evidence="1">Sulfatase N-terminal domain-containing protein</fullName>
    </recommendedName>
</protein>
<accession>A0A133V1C6</accession>
<dbReference type="EMBL" id="LHXV01000053">
    <property type="protein sequence ID" value="KXB00254.1"/>
    <property type="molecule type" value="Genomic_DNA"/>
</dbReference>
<name>A0A133V1C6_9EURY</name>
<dbReference type="SUPFAM" id="SSF53649">
    <property type="entry name" value="Alkaline phosphatase-like"/>
    <property type="match status" value="1"/>
</dbReference>
<gene>
    <name evidence="2" type="ORF">AKJ41_04250</name>
</gene>
<dbReference type="Proteomes" id="UP000070344">
    <property type="component" value="Unassembled WGS sequence"/>
</dbReference>
<reference evidence="2 3" key="1">
    <citation type="journal article" date="2016" name="Sci. Rep.">
        <title>Metabolic traits of an uncultured archaeal lineage -MSBL1- from brine pools of the Red Sea.</title>
        <authorList>
            <person name="Mwirichia R."/>
            <person name="Alam I."/>
            <person name="Rashid M."/>
            <person name="Vinu M."/>
            <person name="Ba-Alawi W."/>
            <person name="Anthony Kamau A."/>
            <person name="Kamanda Ngugi D."/>
            <person name="Goker M."/>
            <person name="Klenk H.P."/>
            <person name="Bajic V."/>
            <person name="Stingl U."/>
        </authorList>
    </citation>
    <scope>NUCLEOTIDE SEQUENCE [LARGE SCALE GENOMIC DNA]</scope>
    <source>
        <strain evidence="2">SCGC-AAA259O05</strain>
    </source>
</reference>
<keyword evidence="3" id="KW-1185">Reference proteome</keyword>